<dbReference type="AlphaFoldDB" id="A0AA87U6U4"/>
<dbReference type="InterPro" id="IPR006597">
    <property type="entry name" value="Sel1-like"/>
</dbReference>
<dbReference type="RefSeq" id="WP_052365290.1">
    <property type="nucleotide sequence ID" value="NZ_BAYX01000015.1"/>
</dbReference>
<evidence type="ECO:0000313" key="2">
    <source>
        <dbReference type="EMBL" id="GAJ96041.1"/>
    </source>
</evidence>
<dbReference type="PANTHER" id="PTHR11102">
    <property type="entry name" value="SEL-1-LIKE PROTEIN"/>
    <property type="match status" value="1"/>
</dbReference>
<protein>
    <recommendedName>
        <fullName evidence="4">Sel1 repeat family protein</fullName>
    </recommendedName>
</protein>
<organism evidence="2 3">
    <name type="scientific">Rhizobium rhizogenes NBRC 13257</name>
    <dbReference type="NCBI Taxonomy" id="1220581"/>
    <lineage>
        <taxon>Bacteria</taxon>
        <taxon>Pseudomonadati</taxon>
        <taxon>Pseudomonadota</taxon>
        <taxon>Alphaproteobacteria</taxon>
        <taxon>Hyphomicrobiales</taxon>
        <taxon>Rhizobiaceae</taxon>
        <taxon>Rhizobium/Agrobacterium group</taxon>
        <taxon>Rhizobium</taxon>
    </lineage>
</organism>
<dbReference type="SMART" id="SM00671">
    <property type="entry name" value="SEL1"/>
    <property type="match status" value="3"/>
</dbReference>
<evidence type="ECO:0000313" key="3">
    <source>
        <dbReference type="Proteomes" id="UP000026941"/>
    </source>
</evidence>
<dbReference type="Proteomes" id="UP000026941">
    <property type="component" value="Unassembled WGS sequence"/>
</dbReference>
<comment type="caution">
    <text evidence="2">The sequence shown here is derived from an EMBL/GenBank/DDBJ whole genome shotgun (WGS) entry which is preliminary data.</text>
</comment>
<dbReference type="Pfam" id="PF08238">
    <property type="entry name" value="Sel1"/>
    <property type="match status" value="3"/>
</dbReference>
<keyword evidence="1" id="KW-0732">Signal</keyword>
<reference evidence="2 3" key="1">
    <citation type="submission" date="2014-05" db="EMBL/GenBank/DDBJ databases">
        <title>Whole genome shotgun sequence of Rhizobium rhizogenes NBRC 13257.</title>
        <authorList>
            <person name="Katano-Makiyama Y."/>
            <person name="Hosoyama A."/>
            <person name="Hashimoto M."/>
            <person name="Hosoyama Y."/>
            <person name="Noguchi M."/>
            <person name="Tsuchikane K."/>
            <person name="Kimura A."/>
            <person name="Ohji S."/>
            <person name="Ichikawa N."/>
            <person name="Yamazoe A."/>
            <person name="Fujita N."/>
        </authorList>
    </citation>
    <scope>NUCLEOTIDE SEQUENCE [LARGE SCALE GENOMIC DNA]</scope>
    <source>
        <strain evidence="2 3">NBRC 13257</strain>
    </source>
</reference>
<accession>A0AA87U6U4</accession>
<gene>
    <name evidence="2" type="ORF">RRH01S_15_00070</name>
</gene>
<dbReference type="EMBL" id="BAYX01000015">
    <property type="protein sequence ID" value="GAJ96041.1"/>
    <property type="molecule type" value="Genomic_DNA"/>
</dbReference>
<dbReference type="SUPFAM" id="SSF81901">
    <property type="entry name" value="HCP-like"/>
    <property type="match status" value="1"/>
</dbReference>
<dbReference type="Gene3D" id="1.25.40.10">
    <property type="entry name" value="Tetratricopeptide repeat domain"/>
    <property type="match status" value="1"/>
</dbReference>
<evidence type="ECO:0008006" key="4">
    <source>
        <dbReference type="Google" id="ProtNLM"/>
    </source>
</evidence>
<proteinExistence type="predicted"/>
<evidence type="ECO:0000256" key="1">
    <source>
        <dbReference type="SAM" id="SignalP"/>
    </source>
</evidence>
<dbReference type="InterPro" id="IPR011990">
    <property type="entry name" value="TPR-like_helical_dom_sf"/>
</dbReference>
<dbReference type="PANTHER" id="PTHR11102:SF160">
    <property type="entry name" value="ERAD-ASSOCIATED E3 UBIQUITIN-PROTEIN LIGASE COMPONENT HRD3"/>
    <property type="match status" value="1"/>
</dbReference>
<feature type="chain" id="PRO_5041635419" description="Sel1 repeat family protein" evidence="1">
    <location>
        <begin position="21"/>
        <end position="178"/>
    </location>
</feature>
<dbReference type="InterPro" id="IPR050767">
    <property type="entry name" value="Sel1_AlgK"/>
</dbReference>
<name>A0AA87U6U4_RHIRH</name>
<feature type="signal peptide" evidence="1">
    <location>
        <begin position="1"/>
        <end position="20"/>
    </location>
</feature>
<sequence>MKRLIVALAFLASTMHAALAADAALEAFANGDFPTAKKLWEPLAAKGDPEAENGLGQISMARWMTVAGKFQEPDDNQAVLWFRKAAEQGYAPSELALGNMYLQGRGIPRDMNLAAFWIQKAAEQELPAAEFFYSKLYESGLGVPKDPEKAKYWMDKAKPAIEAAHPGFLASHPNMLRN</sequence>